<keyword evidence="2" id="KW-0812">Transmembrane</keyword>
<organism evidence="3 4">
    <name type="scientific">Escallonia herrerae</name>
    <dbReference type="NCBI Taxonomy" id="1293975"/>
    <lineage>
        <taxon>Eukaryota</taxon>
        <taxon>Viridiplantae</taxon>
        <taxon>Streptophyta</taxon>
        <taxon>Embryophyta</taxon>
        <taxon>Tracheophyta</taxon>
        <taxon>Spermatophyta</taxon>
        <taxon>Magnoliopsida</taxon>
        <taxon>eudicotyledons</taxon>
        <taxon>Gunneridae</taxon>
        <taxon>Pentapetalae</taxon>
        <taxon>asterids</taxon>
        <taxon>campanulids</taxon>
        <taxon>Escalloniales</taxon>
        <taxon>Escalloniaceae</taxon>
        <taxon>Escallonia</taxon>
    </lineage>
</organism>
<proteinExistence type="predicted"/>
<dbReference type="PANTHER" id="PTHR21650:SF4">
    <property type="entry name" value="MEMBRALIN"/>
    <property type="match status" value="1"/>
</dbReference>
<feature type="transmembrane region" description="Helical" evidence="2">
    <location>
        <begin position="28"/>
        <end position="49"/>
    </location>
</feature>
<feature type="transmembrane region" description="Helical" evidence="2">
    <location>
        <begin position="324"/>
        <end position="343"/>
    </location>
</feature>
<evidence type="ECO:0000256" key="2">
    <source>
        <dbReference type="SAM" id="Phobius"/>
    </source>
</evidence>
<reference evidence="3" key="1">
    <citation type="submission" date="2022-12" db="EMBL/GenBank/DDBJ databases">
        <title>Draft genome assemblies for two species of Escallonia (Escalloniales).</title>
        <authorList>
            <person name="Chanderbali A."/>
            <person name="Dervinis C."/>
            <person name="Anghel I."/>
            <person name="Soltis D."/>
            <person name="Soltis P."/>
            <person name="Zapata F."/>
        </authorList>
    </citation>
    <scope>NUCLEOTIDE SEQUENCE</scope>
    <source>
        <strain evidence="3">UCBG64.0493</strain>
        <tissue evidence="3">Leaf</tissue>
    </source>
</reference>
<evidence type="ECO:0000313" key="3">
    <source>
        <dbReference type="EMBL" id="KAK3000318.1"/>
    </source>
</evidence>
<dbReference type="GO" id="GO:0005783">
    <property type="term" value="C:endoplasmic reticulum"/>
    <property type="evidence" value="ECO:0007669"/>
    <property type="project" value="TreeGrafter"/>
</dbReference>
<protein>
    <recommendedName>
        <fullName evidence="5">Membralin</fullName>
    </recommendedName>
</protein>
<dbReference type="Proteomes" id="UP001188597">
    <property type="component" value="Unassembled WGS sequence"/>
</dbReference>
<keyword evidence="2" id="KW-1133">Transmembrane helix</keyword>
<accession>A0AA88V3Z0</accession>
<feature type="region of interest" description="Disordered" evidence="1">
    <location>
        <begin position="519"/>
        <end position="544"/>
    </location>
</feature>
<name>A0AA88V3Z0_9ASTE</name>
<evidence type="ECO:0008006" key="5">
    <source>
        <dbReference type="Google" id="ProtNLM"/>
    </source>
</evidence>
<feature type="region of interest" description="Disordered" evidence="1">
    <location>
        <begin position="558"/>
        <end position="587"/>
    </location>
</feature>
<dbReference type="AlphaFoldDB" id="A0AA88V3Z0"/>
<feature type="transmembrane region" description="Helical" evidence="2">
    <location>
        <begin position="271"/>
        <end position="291"/>
    </location>
</feature>
<evidence type="ECO:0000313" key="4">
    <source>
        <dbReference type="Proteomes" id="UP001188597"/>
    </source>
</evidence>
<keyword evidence="4" id="KW-1185">Reference proteome</keyword>
<comment type="caution">
    <text evidence="3">The sequence shown here is derived from an EMBL/GenBank/DDBJ whole genome shotgun (WGS) entry which is preliminary data.</text>
</comment>
<dbReference type="PANTHER" id="PTHR21650">
    <property type="entry name" value="MEMBRALIN/KINETOCHORE PROTEIN NUF2"/>
    <property type="match status" value="1"/>
</dbReference>
<sequence length="642" mass="73704">MDPEQTFIRVQERFSQMLTPRIRVSLEYIYLFIAVTLFSILVVMHANYVQQPGCSSELTGVATTEAQLIQIKITNSGLWSQNQTQYNAMTVPDKDFETENLKVSNENEDGYNLLAAKFWLNWISSGARQGRSALNIWNFEDDHYELQPETSTSSGSPKTSVDDAAPKLNKDESRSSFSLSAKESLRAAINRIGLKWYRRFSFFWRHANRILGGLWDIAGIHLNLDIPKWLRILHLDRFNSFAVQWFERGSKAFEPTYLYTTEKKPGRNITFVLLTLAFQLGIHALETGYLYNYQTKEFYNLTYAHEQPEGSATFGDYFATKCGVLMMSLFVFFTTTMSVSFTLRETQTRMLKFTVQLQHHARHRLPTFQLIFVHVIESLVFVPIMIGILFFLFEFYDDQLLAFMVLILVWLCELFTLISVRTPLSMKFFPRFFLLYFLVFHIYFFSYANGFSYLALSTTAAFMQHLILYFWNRFEVPALQRFMQNRRSHFQQNPDFHITSSTILASTLHIRRLNRRNAAPANIDNMTPGPGPRADHDLAMPTNGEAEFSGLHEHAETDNLDRLGPLGNPSNVAEQPDIRQPDNNAANPGAMNSFSSLLLWILGGASSEGLNSFFSMFREARDQGQAYAGTPRPENRAAQGAQ</sequence>
<gene>
    <name evidence="3" type="ORF">RJ639_020834</name>
</gene>
<dbReference type="GO" id="GO:1904294">
    <property type="term" value="P:positive regulation of ERAD pathway"/>
    <property type="evidence" value="ECO:0007669"/>
    <property type="project" value="TreeGrafter"/>
</dbReference>
<dbReference type="EMBL" id="JAVXUP010003038">
    <property type="protein sequence ID" value="KAK3000318.1"/>
    <property type="molecule type" value="Genomic_DNA"/>
</dbReference>
<evidence type="ECO:0000256" key="1">
    <source>
        <dbReference type="SAM" id="MobiDB-lite"/>
    </source>
</evidence>
<feature type="transmembrane region" description="Helical" evidence="2">
    <location>
        <begin position="370"/>
        <end position="393"/>
    </location>
</feature>
<feature type="transmembrane region" description="Helical" evidence="2">
    <location>
        <begin position="399"/>
        <end position="416"/>
    </location>
</feature>
<feature type="compositionally biased region" description="Basic and acidic residues" evidence="1">
    <location>
        <begin position="160"/>
        <end position="170"/>
    </location>
</feature>
<feature type="region of interest" description="Disordered" evidence="1">
    <location>
        <begin position="147"/>
        <end position="170"/>
    </location>
</feature>
<feature type="compositionally biased region" description="Polar residues" evidence="1">
    <location>
        <begin position="148"/>
        <end position="159"/>
    </location>
</feature>
<feature type="transmembrane region" description="Helical" evidence="2">
    <location>
        <begin position="428"/>
        <end position="445"/>
    </location>
</feature>
<keyword evidence="2" id="KW-0472">Membrane</keyword>
<dbReference type="GO" id="GO:0034976">
    <property type="term" value="P:response to endoplasmic reticulum stress"/>
    <property type="evidence" value="ECO:0007669"/>
    <property type="project" value="TreeGrafter"/>
</dbReference>